<dbReference type="EMBL" id="JACXAH010000003">
    <property type="protein sequence ID" value="MBD1371272.1"/>
    <property type="molecule type" value="Genomic_DNA"/>
</dbReference>
<dbReference type="Proteomes" id="UP000661691">
    <property type="component" value="Unassembled WGS sequence"/>
</dbReference>
<sequence>MSKSAYIKLVPGSKQTEISLNEVKELLHTYQERTRLTGTQLDWDYADAAFPYRLEEKEQDGQPYLLLNGKGTEHYEYFIIGTGTEAETEVQFIQIVLPSQATHGDLGKVNEYAKWLAKALQGELHMLNGRIMYFNDRKSR</sequence>
<dbReference type="InterPro" id="IPR036294">
    <property type="entry name" value="Rbstp2229-like_sf"/>
</dbReference>
<dbReference type="RefSeq" id="WP_191139978.1">
    <property type="nucleotide sequence ID" value="NZ_JACXAG020000002.1"/>
</dbReference>
<protein>
    <submittedName>
        <fullName evidence="1">DUF1885 family protein</fullName>
    </submittedName>
</protein>
<dbReference type="Gene3D" id="3.30.310.120">
    <property type="entry name" value="Rbstp2229 like protein"/>
    <property type="match status" value="1"/>
</dbReference>
<dbReference type="InterPro" id="IPR015062">
    <property type="entry name" value="DUF1885"/>
</dbReference>
<accession>A0A926N7S6</accession>
<dbReference type="Gene3D" id="1.20.5.850">
    <property type="entry name" value="Rbstp2229 protein"/>
    <property type="match status" value="1"/>
</dbReference>
<evidence type="ECO:0000313" key="1">
    <source>
        <dbReference type="EMBL" id="MBD1371272.1"/>
    </source>
</evidence>
<proteinExistence type="predicted"/>
<evidence type="ECO:0000313" key="2">
    <source>
        <dbReference type="Proteomes" id="UP000661691"/>
    </source>
</evidence>
<keyword evidence="2" id="KW-1185">Reference proteome</keyword>
<gene>
    <name evidence="1" type="ORF">IC620_02750</name>
</gene>
<reference evidence="1" key="1">
    <citation type="submission" date="2020-09" db="EMBL/GenBank/DDBJ databases">
        <title>A novel bacterium of genus Hazenella, isolated from South China Sea.</title>
        <authorList>
            <person name="Huang H."/>
            <person name="Mo K."/>
            <person name="Hu Y."/>
        </authorList>
    </citation>
    <scope>NUCLEOTIDE SEQUENCE</scope>
    <source>
        <strain evidence="1">IB182357</strain>
    </source>
</reference>
<dbReference type="SUPFAM" id="SSF111171">
    <property type="entry name" value="Rbstp2229 protein"/>
    <property type="match status" value="1"/>
</dbReference>
<comment type="caution">
    <text evidence="1">The sequence shown here is derived from an EMBL/GenBank/DDBJ whole genome shotgun (WGS) entry which is preliminary data.</text>
</comment>
<dbReference type="Pfam" id="PF08968">
    <property type="entry name" value="DUF1885"/>
    <property type="match status" value="1"/>
</dbReference>
<organism evidence="1 2">
    <name type="scientific">Polycladospora coralii</name>
    <dbReference type="NCBI Taxonomy" id="2771432"/>
    <lineage>
        <taxon>Bacteria</taxon>
        <taxon>Bacillati</taxon>
        <taxon>Bacillota</taxon>
        <taxon>Bacilli</taxon>
        <taxon>Bacillales</taxon>
        <taxon>Thermoactinomycetaceae</taxon>
        <taxon>Polycladospora</taxon>
    </lineage>
</organism>
<name>A0A926N7S6_9BACL</name>
<dbReference type="AlphaFoldDB" id="A0A926N7S6"/>